<gene>
    <name evidence="1" type="ORF">CCAP1982_LOCUS8890</name>
</gene>
<accession>A0A811UNT3</accession>
<dbReference type="AlphaFoldDB" id="A0A811UNT3"/>
<dbReference type="Gene3D" id="2.60.40.10">
    <property type="entry name" value="Immunoglobulins"/>
    <property type="match status" value="1"/>
</dbReference>
<name>A0A811UNT3_CERCA</name>
<dbReference type="InterPro" id="IPR036179">
    <property type="entry name" value="Ig-like_dom_sf"/>
</dbReference>
<comment type="caution">
    <text evidence="1">The sequence shown here is derived from an EMBL/GenBank/DDBJ whole genome shotgun (WGS) entry which is preliminary data.</text>
</comment>
<dbReference type="EMBL" id="CAJHJT010000012">
    <property type="protein sequence ID" value="CAD7000414.1"/>
    <property type="molecule type" value="Genomic_DNA"/>
</dbReference>
<evidence type="ECO:0000313" key="2">
    <source>
        <dbReference type="Proteomes" id="UP000606786"/>
    </source>
</evidence>
<dbReference type="SUPFAM" id="SSF48726">
    <property type="entry name" value="Immunoglobulin"/>
    <property type="match status" value="1"/>
</dbReference>
<proteinExistence type="predicted"/>
<sequence>VVNSRRETDAGVYWCEAKNELGVARSRNATLQVAVTPSSAKNCAPKDMIGLKYAEEAEK</sequence>
<keyword evidence="2" id="KW-1185">Reference proteome</keyword>
<organism evidence="1 2">
    <name type="scientific">Ceratitis capitata</name>
    <name type="common">Mediterranean fruit fly</name>
    <name type="synonym">Tephritis capitata</name>
    <dbReference type="NCBI Taxonomy" id="7213"/>
    <lineage>
        <taxon>Eukaryota</taxon>
        <taxon>Metazoa</taxon>
        <taxon>Ecdysozoa</taxon>
        <taxon>Arthropoda</taxon>
        <taxon>Hexapoda</taxon>
        <taxon>Insecta</taxon>
        <taxon>Pterygota</taxon>
        <taxon>Neoptera</taxon>
        <taxon>Endopterygota</taxon>
        <taxon>Diptera</taxon>
        <taxon>Brachycera</taxon>
        <taxon>Muscomorpha</taxon>
        <taxon>Tephritoidea</taxon>
        <taxon>Tephritidae</taxon>
        <taxon>Ceratitis</taxon>
        <taxon>Ceratitis</taxon>
    </lineage>
</organism>
<evidence type="ECO:0000313" key="1">
    <source>
        <dbReference type="EMBL" id="CAD7000414.1"/>
    </source>
</evidence>
<feature type="non-terminal residue" evidence="1">
    <location>
        <position position="59"/>
    </location>
</feature>
<dbReference type="InterPro" id="IPR013783">
    <property type="entry name" value="Ig-like_fold"/>
</dbReference>
<protein>
    <submittedName>
        <fullName evidence="1">(Mediterranean fruit fly) hypothetical protein</fullName>
    </submittedName>
</protein>
<reference evidence="1" key="1">
    <citation type="submission" date="2020-11" db="EMBL/GenBank/DDBJ databases">
        <authorList>
            <person name="Whitehead M."/>
        </authorList>
    </citation>
    <scope>NUCLEOTIDE SEQUENCE</scope>
    <source>
        <strain evidence="1">EGII</strain>
    </source>
</reference>
<dbReference type="Proteomes" id="UP000606786">
    <property type="component" value="Unassembled WGS sequence"/>
</dbReference>